<proteinExistence type="predicted"/>
<accession>A0ABN3DJ98</accession>
<evidence type="ECO:0000256" key="1">
    <source>
        <dbReference type="SAM" id="MobiDB-lite"/>
    </source>
</evidence>
<comment type="caution">
    <text evidence="2">The sequence shown here is derived from an EMBL/GenBank/DDBJ whole genome shotgun (WGS) entry which is preliminary data.</text>
</comment>
<sequence>MEAEGIAEGDTDTDAVLEVLMRVRERGAVAGGQSAARAQESGMRNQQDGRHTQPA</sequence>
<keyword evidence="3" id="KW-1185">Reference proteome</keyword>
<reference evidence="2 3" key="1">
    <citation type="journal article" date="2019" name="Int. J. Syst. Evol. Microbiol.">
        <title>The Global Catalogue of Microorganisms (GCM) 10K type strain sequencing project: providing services to taxonomists for standard genome sequencing and annotation.</title>
        <authorList>
            <consortium name="The Broad Institute Genomics Platform"/>
            <consortium name="The Broad Institute Genome Sequencing Center for Infectious Disease"/>
            <person name="Wu L."/>
            <person name="Ma J."/>
        </authorList>
    </citation>
    <scope>NUCLEOTIDE SEQUENCE [LARGE SCALE GENOMIC DNA]</scope>
    <source>
        <strain evidence="2 3">JCM 3053</strain>
    </source>
</reference>
<evidence type="ECO:0000313" key="3">
    <source>
        <dbReference type="Proteomes" id="UP001501474"/>
    </source>
</evidence>
<gene>
    <name evidence="2" type="ORF">GCM10010104_29060</name>
</gene>
<organism evidence="2 3">
    <name type="scientific">Streptomyces indiaensis</name>
    <dbReference type="NCBI Taxonomy" id="284033"/>
    <lineage>
        <taxon>Bacteria</taxon>
        <taxon>Bacillati</taxon>
        <taxon>Actinomycetota</taxon>
        <taxon>Actinomycetes</taxon>
        <taxon>Kitasatosporales</taxon>
        <taxon>Streptomycetaceae</taxon>
        <taxon>Streptomyces</taxon>
    </lineage>
</organism>
<dbReference type="EMBL" id="BAAART010000058">
    <property type="protein sequence ID" value="GAA2232924.1"/>
    <property type="molecule type" value="Genomic_DNA"/>
</dbReference>
<feature type="region of interest" description="Disordered" evidence="1">
    <location>
        <begin position="27"/>
        <end position="55"/>
    </location>
</feature>
<name>A0ABN3DJ98_9ACTN</name>
<evidence type="ECO:0000313" key="2">
    <source>
        <dbReference type="EMBL" id="GAA2232924.1"/>
    </source>
</evidence>
<dbReference type="Proteomes" id="UP001501474">
    <property type="component" value="Unassembled WGS sequence"/>
</dbReference>
<protein>
    <submittedName>
        <fullName evidence="2">Uncharacterized protein</fullName>
    </submittedName>
</protein>